<evidence type="ECO:0000256" key="2">
    <source>
        <dbReference type="SAM" id="MobiDB-lite"/>
    </source>
</evidence>
<dbReference type="Pfam" id="PF05042">
    <property type="entry name" value="Caleosin"/>
    <property type="match status" value="1"/>
</dbReference>
<evidence type="ECO:0000313" key="4">
    <source>
        <dbReference type="Proteomes" id="UP000054007"/>
    </source>
</evidence>
<sequence>MASILGNAGSAVGDGIAGVGKGVGEAGKGVGNGVGEGVGAIGRGVTGATGQPDHPSTQEENSSPGGSQPNFLAGVGKSGVDFVGKGFSNGFQLAGNISKETLDLQRNVASGIGGMGGTAIDAVVGAASAGTGAVFDPIANGLKSIEGLEALGEGVDQINGLSTNALQGVASITKEALAVAGRPPTFFDPDHDGIVKFEDTKKGFTILGLEEQYAKMAAYALHTTFSFSTSETWDPRSSALAPDMPIRIEKMPQTRWGKNWGNYERIDWVSDADVETFFGMRERQTYAEYFRDR</sequence>
<comment type="similarity">
    <text evidence="1">Belongs to the caleosin family.</text>
</comment>
<organism evidence="3 4">
    <name type="scientific">Cylindrobasidium torrendii FP15055 ss-10</name>
    <dbReference type="NCBI Taxonomy" id="1314674"/>
    <lineage>
        <taxon>Eukaryota</taxon>
        <taxon>Fungi</taxon>
        <taxon>Dikarya</taxon>
        <taxon>Basidiomycota</taxon>
        <taxon>Agaricomycotina</taxon>
        <taxon>Agaricomycetes</taxon>
        <taxon>Agaricomycetidae</taxon>
        <taxon>Agaricales</taxon>
        <taxon>Marasmiineae</taxon>
        <taxon>Physalacriaceae</taxon>
        <taxon>Cylindrobasidium</taxon>
    </lineage>
</organism>
<protein>
    <submittedName>
        <fullName evidence="3">Uncharacterized protein</fullName>
    </submittedName>
</protein>
<name>A0A0D7BUG6_9AGAR</name>
<evidence type="ECO:0000313" key="3">
    <source>
        <dbReference type="EMBL" id="KIY73885.1"/>
    </source>
</evidence>
<keyword evidence="4" id="KW-1185">Reference proteome</keyword>
<dbReference type="Proteomes" id="UP000054007">
    <property type="component" value="Unassembled WGS sequence"/>
</dbReference>
<proteinExistence type="inferred from homology"/>
<reference evidence="3 4" key="1">
    <citation type="journal article" date="2015" name="Fungal Genet. Biol.">
        <title>Evolution of novel wood decay mechanisms in Agaricales revealed by the genome sequences of Fistulina hepatica and Cylindrobasidium torrendii.</title>
        <authorList>
            <person name="Floudas D."/>
            <person name="Held B.W."/>
            <person name="Riley R."/>
            <person name="Nagy L.G."/>
            <person name="Koehler G."/>
            <person name="Ransdell A.S."/>
            <person name="Younus H."/>
            <person name="Chow J."/>
            <person name="Chiniquy J."/>
            <person name="Lipzen A."/>
            <person name="Tritt A."/>
            <person name="Sun H."/>
            <person name="Haridas S."/>
            <person name="LaButti K."/>
            <person name="Ohm R.A."/>
            <person name="Kues U."/>
            <person name="Blanchette R.A."/>
            <person name="Grigoriev I.V."/>
            <person name="Minto R.E."/>
            <person name="Hibbett D.S."/>
        </authorList>
    </citation>
    <scope>NUCLEOTIDE SEQUENCE [LARGE SCALE GENOMIC DNA]</scope>
    <source>
        <strain evidence="3 4">FP15055 ss-10</strain>
    </source>
</reference>
<evidence type="ECO:0000256" key="1">
    <source>
        <dbReference type="ARBA" id="ARBA00006765"/>
    </source>
</evidence>
<gene>
    <name evidence="3" type="ORF">CYLTODRAFT_428152</name>
</gene>
<dbReference type="OrthoDB" id="640742at2759"/>
<dbReference type="InterPro" id="IPR007736">
    <property type="entry name" value="Caleosin-related"/>
</dbReference>
<feature type="region of interest" description="Disordered" evidence="2">
    <location>
        <begin position="41"/>
        <end position="71"/>
    </location>
</feature>
<dbReference type="EMBL" id="KN880433">
    <property type="protein sequence ID" value="KIY73885.1"/>
    <property type="molecule type" value="Genomic_DNA"/>
</dbReference>
<accession>A0A0D7BUG6</accession>
<feature type="compositionally biased region" description="Polar residues" evidence="2">
    <location>
        <begin position="54"/>
        <end position="70"/>
    </location>
</feature>
<dbReference type="AlphaFoldDB" id="A0A0D7BUG6"/>